<dbReference type="SUPFAM" id="SSF50346">
    <property type="entry name" value="PRC-barrel domain"/>
    <property type="match status" value="1"/>
</dbReference>
<dbReference type="OrthoDB" id="8300406at2759"/>
<dbReference type="InterPro" id="IPR002676">
    <property type="entry name" value="RimM_N"/>
</dbReference>
<gene>
    <name evidence="3" type="ORF">CTOB1V02_LOCUS16681</name>
</gene>
<dbReference type="SUPFAM" id="SSF50447">
    <property type="entry name" value="Translation proteins"/>
    <property type="match status" value="1"/>
</dbReference>
<dbReference type="InterPro" id="IPR011961">
    <property type="entry name" value="RimM"/>
</dbReference>
<dbReference type="Gene3D" id="2.40.30.60">
    <property type="entry name" value="RimM"/>
    <property type="match status" value="1"/>
</dbReference>
<dbReference type="InterPro" id="IPR036976">
    <property type="entry name" value="RimM_N_sf"/>
</dbReference>
<dbReference type="Pfam" id="PF01782">
    <property type="entry name" value="RimM"/>
    <property type="match status" value="1"/>
</dbReference>
<accession>A0A7R8X2Z9</accession>
<name>A0A7R8X2Z9_9CRUS</name>
<sequence length="170" mass="18976">MPDQAPKTLVVGKISGVYGIKGWVKVYSWTQPRENVLTYPCWQVGAVNASVDRYVEDGKAHGKGVIAKLKGCDSCEDAEALIGQEIRIFESELKSLGQNEYYWRDLIGLDVINLQDEKLGTVKSLMETGANNVLVVKGDRERLVPWVMGQFVKQVDLQAGTLLVDWDIDF</sequence>
<dbReference type="GO" id="GO:0043022">
    <property type="term" value="F:ribosome binding"/>
    <property type="evidence" value="ECO:0007669"/>
    <property type="project" value="InterPro"/>
</dbReference>
<dbReference type="AlphaFoldDB" id="A0A7R8X2Z9"/>
<dbReference type="InterPro" id="IPR056792">
    <property type="entry name" value="PRC_RimM"/>
</dbReference>
<dbReference type="PANTHER" id="PTHR33692:SF1">
    <property type="entry name" value="RIBOSOME MATURATION FACTOR RIMM"/>
    <property type="match status" value="1"/>
</dbReference>
<dbReference type="HAMAP" id="MF_00014">
    <property type="entry name" value="Ribosome_mat_RimM"/>
    <property type="match status" value="1"/>
</dbReference>
<dbReference type="Gene3D" id="2.30.30.240">
    <property type="entry name" value="PRC-barrel domain"/>
    <property type="match status" value="1"/>
</dbReference>
<feature type="domain" description="RimM N-terminal" evidence="1">
    <location>
        <begin position="10"/>
        <end position="90"/>
    </location>
</feature>
<dbReference type="PANTHER" id="PTHR33692">
    <property type="entry name" value="RIBOSOME MATURATION FACTOR RIMM"/>
    <property type="match status" value="1"/>
</dbReference>
<dbReference type="GO" id="GO:0005840">
    <property type="term" value="C:ribosome"/>
    <property type="evidence" value="ECO:0007669"/>
    <property type="project" value="InterPro"/>
</dbReference>
<evidence type="ECO:0000259" key="2">
    <source>
        <dbReference type="Pfam" id="PF24986"/>
    </source>
</evidence>
<evidence type="ECO:0000259" key="1">
    <source>
        <dbReference type="Pfam" id="PF01782"/>
    </source>
</evidence>
<dbReference type="Pfam" id="PF24986">
    <property type="entry name" value="PRC_RimM"/>
    <property type="match status" value="1"/>
</dbReference>
<dbReference type="GO" id="GO:0006364">
    <property type="term" value="P:rRNA processing"/>
    <property type="evidence" value="ECO:0007669"/>
    <property type="project" value="InterPro"/>
</dbReference>
<dbReference type="InterPro" id="IPR011033">
    <property type="entry name" value="PRC_barrel-like_sf"/>
</dbReference>
<dbReference type="EMBL" id="OB710506">
    <property type="protein sequence ID" value="CAD7238866.1"/>
    <property type="molecule type" value="Genomic_DNA"/>
</dbReference>
<feature type="domain" description="Ribosome maturation factor RimM PRC barrel" evidence="2">
    <location>
        <begin position="103"/>
        <end position="166"/>
    </location>
</feature>
<protein>
    <submittedName>
        <fullName evidence="3">Uncharacterized protein</fullName>
    </submittedName>
</protein>
<organism evidence="3">
    <name type="scientific">Cyprideis torosa</name>
    <dbReference type="NCBI Taxonomy" id="163714"/>
    <lineage>
        <taxon>Eukaryota</taxon>
        <taxon>Metazoa</taxon>
        <taxon>Ecdysozoa</taxon>
        <taxon>Arthropoda</taxon>
        <taxon>Crustacea</taxon>
        <taxon>Oligostraca</taxon>
        <taxon>Ostracoda</taxon>
        <taxon>Podocopa</taxon>
        <taxon>Podocopida</taxon>
        <taxon>Cytherocopina</taxon>
        <taxon>Cytheroidea</taxon>
        <taxon>Cytherideidae</taxon>
        <taxon>Cyprideis</taxon>
    </lineage>
</organism>
<evidence type="ECO:0000313" key="3">
    <source>
        <dbReference type="EMBL" id="CAD7238866.1"/>
    </source>
</evidence>
<reference evidence="3" key="1">
    <citation type="submission" date="2020-11" db="EMBL/GenBank/DDBJ databases">
        <authorList>
            <person name="Tran Van P."/>
        </authorList>
    </citation>
    <scope>NUCLEOTIDE SEQUENCE</scope>
</reference>
<dbReference type="NCBIfam" id="TIGR02273">
    <property type="entry name" value="16S_RimM"/>
    <property type="match status" value="1"/>
</dbReference>
<proteinExistence type="inferred from homology"/>
<dbReference type="InterPro" id="IPR009000">
    <property type="entry name" value="Transl_B-barrel_sf"/>
</dbReference>